<keyword evidence="1" id="KW-0812">Transmembrane</keyword>
<dbReference type="Gene3D" id="2.130.10.10">
    <property type="entry name" value="YVTN repeat-like/Quinoprotein amine dehydrogenase"/>
    <property type="match status" value="1"/>
</dbReference>
<dbReference type="InterPro" id="IPR015943">
    <property type="entry name" value="WD40/YVTN_repeat-like_dom_sf"/>
</dbReference>
<dbReference type="RefSeq" id="WP_203724347.1">
    <property type="nucleotide sequence ID" value="NZ_BAAATX010000008.1"/>
</dbReference>
<dbReference type="EMBL" id="BOML01000003">
    <property type="protein sequence ID" value="GID98918.1"/>
    <property type="molecule type" value="Genomic_DNA"/>
</dbReference>
<dbReference type="InterPro" id="IPR002372">
    <property type="entry name" value="PQQ_rpt_dom"/>
</dbReference>
<evidence type="ECO:0000313" key="4">
    <source>
        <dbReference type="Proteomes" id="UP000637628"/>
    </source>
</evidence>
<organism evidence="3 4">
    <name type="scientific">Paractinoplanes durhamensis</name>
    <dbReference type="NCBI Taxonomy" id="113563"/>
    <lineage>
        <taxon>Bacteria</taxon>
        <taxon>Bacillati</taxon>
        <taxon>Actinomycetota</taxon>
        <taxon>Actinomycetes</taxon>
        <taxon>Micromonosporales</taxon>
        <taxon>Micromonosporaceae</taxon>
        <taxon>Paractinoplanes</taxon>
    </lineage>
</organism>
<evidence type="ECO:0000256" key="1">
    <source>
        <dbReference type="SAM" id="Phobius"/>
    </source>
</evidence>
<reference evidence="3 4" key="1">
    <citation type="submission" date="2021-01" db="EMBL/GenBank/DDBJ databases">
        <title>Whole genome shotgun sequence of Actinoplanes durhamensis NBRC 14914.</title>
        <authorList>
            <person name="Komaki H."/>
            <person name="Tamura T."/>
        </authorList>
    </citation>
    <scope>NUCLEOTIDE SEQUENCE [LARGE SCALE GENOMIC DNA]</scope>
    <source>
        <strain evidence="3 4">NBRC 14914</strain>
    </source>
</reference>
<keyword evidence="1" id="KW-1133">Transmembrane helix</keyword>
<dbReference type="SUPFAM" id="SSF50998">
    <property type="entry name" value="Quinoprotein alcohol dehydrogenase-like"/>
    <property type="match status" value="2"/>
</dbReference>
<accession>A0ABQ3YNH1</accession>
<dbReference type="InterPro" id="IPR011047">
    <property type="entry name" value="Quinoprotein_ADH-like_sf"/>
</dbReference>
<dbReference type="Pfam" id="PF13360">
    <property type="entry name" value="PQQ_2"/>
    <property type="match status" value="1"/>
</dbReference>
<evidence type="ECO:0000313" key="3">
    <source>
        <dbReference type="EMBL" id="GID98918.1"/>
    </source>
</evidence>
<protein>
    <recommendedName>
        <fullName evidence="2">Pyrrolo-quinoline quinone repeat domain-containing protein</fullName>
    </recommendedName>
</protein>
<evidence type="ECO:0000259" key="2">
    <source>
        <dbReference type="Pfam" id="PF13360"/>
    </source>
</evidence>
<feature type="domain" description="Pyrrolo-quinoline quinone repeat" evidence="2">
    <location>
        <begin position="117"/>
        <end position="277"/>
    </location>
</feature>
<keyword evidence="1" id="KW-0472">Membrane</keyword>
<keyword evidence="4" id="KW-1185">Reference proteome</keyword>
<proteinExistence type="predicted"/>
<feature type="transmembrane region" description="Helical" evidence="1">
    <location>
        <begin position="39"/>
        <end position="58"/>
    </location>
</feature>
<sequence>MPADLDDLFDALGRSADALPLAGAADAKRRGRQRTWTQAAVAAAAAVVLVVAGVGFALRDPHPRASRPASTPTPTVFTTGVPIVGTVSLGTRNIATGLTAQDGERAYAAWVSQDDNKQWVIAADLASGAESWPAHEIADPDRSIEQIVVVPEAVLVVTVTHSGATPERALYAFDPAGGVPLWNGYVMAGDSVVFTHRMLVRSSRSDGAVEGLDWRTGERRWVVPMEDDRPARTIGMRTAADEERIDRAGARPDLTDGRVVVITVAGKVRVLDAATGTAGAAASVPVGSGDTMVAYEGRLFSHDEADDNGGPHHIRATDLTGVGGSAILGTVPDRFLSMAGCGPDRVCVVTARKPRYSSTVLTAFDAAKRKLLWEAPDEFGGSEISSARGRVWLDAADGPAALYDTDGTQILTATLSAGWLDAGTLLIYAPDGTGRWSRWSIANRKITPLGAPPGKMLGFCASTSSRLACPGEDGLRIWAVG</sequence>
<gene>
    <name evidence="3" type="ORF">Adu01nite_02690</name>
</gene>
<name>A0ABQ3YNH1_9ACTN</name>
<comment type="caution">
    <text evidence="3">The sequence shown here is derived from an EMBL/GenBank/DDBJ whole genome shotgun (WGS) entry which is preliminary data.</text>
</comment>
<dbReference type="Proteomes" id="UP000637628">
    <property type="component" value="Unassembled WGS sequence"/>
</dbReference>